<sequence>MMQFGAPLHHLEDNLTRISRHLHIAATFTTMPGLVLISIEDTTTSTSETKIIRCPNGYDMHRLDLTDHVVRSVGREAISVEEGTRQLNEIMNMPPLFSWYWQLLDWGIASWSVCLLAFNGSWYDSLAALVLGLIAGSLNLLASRLKGYTNLFEVSVSILCGFMASVFERWICFAAVTLSATVVLLPGLILTTGAIELASRNMHAGTIRVGYALMLAFIIAFGINLGNNLFVEIFSKPNRASDMNLSTCSPVSQWWWWLAFPVAIMSICLLINVHPRNWHACILVSGIMFVVFWALVIHLQLKTIGPVVAAFVLGLIGNIWGKVFRHNAYAIMLPGIMILVPGSVGVRGIMTMFSSTEIGASLQLVSQMAQTSLSIMVGLFASSFVVYPHGKKLSALITV</sequence>
<evidence type="ECO:0000256" key="6">
    <source>
        <dbReference type="SAM" id="Phobius"/>
    </source>
</evidence>
<dbReference type="OrthoDB" id="413008at2759"/>
<feature type="transmembrane region" description="Helical" evidence="6">
    <location>
        <begin position="125"/>
        <end position="142"/>
    </location>
</feature>
<feature type="transmembrane region" description="Helical" evidence="6">
    <location>
        <begin position="149"/>
        <end position="167"/>
    </location>
</feature>
<feature type="transmembrane region" description="Helical" evidence="6">
    <location>
        <begin position="280"/>
        <end position="297"/>
    </location>
</feature>
<reference evidence="9" key="1">
    <citation type="submission" date="2022-07" db="EMBL/GenBank/DDBJ databases">
        <title>Phylogenomic reconstructions and comparative analyses of Kickxellomycotina fungi.</title>
        <authorList>
            <person name="Reynolds N.K."/>
            <person name="Stajich J.E."/>
            <person name="Barry K."/>
            <person name="Grigoriev I.V."/>
            <person name="Crous P."/>
            <person name="Smith M.E."/>
        </authorList>
    </citation>
    <scope>NUCLEOTIDE SEQUENCE</scope>
    <source>
        <strain evidence="9">NRRL 1566</strain>
    </source>
</reference>
<dbReference type="PANTHER" id="PTHR31082">
    <property type="entry name" value="PHEROMONE-REGULATED MEMBRANE PROTEIN 10"/>
    <property type="match status" value="1"/>
</dbReference>
<dbReference type="EMBL" id="JANBUW010000437">
    <property type="protein sequence ID" value="KAJ2846866.1"/>
    <property type="molecule type" value="Genomic_DNA"/>
</dbReference>
<gene>
    <name evidence="9" type="primary">PRM10_4</name>
    <name evidence="9" type="ORF">IWW36_004143</name>
</gene>
<evidence type="ECO:0000256" key="3">
    <source>
        <dbReference type="ARBA" id="ARBA00022989"/>
    </source>
</evidence>
<dbReference type="Proteomes" id="UP001139887">
    <property type="component" value="Unassembled WGS sequence"/>
</dbReference>
<organism evidence="9 10">
    <name type="scientific">Coemansia brasiliensis</name>
    <dbReference type="NCBI Taxonomy" id="2650707"/>
    <lineage>
        <taxon>Eukaryota</taxon>
        <taxon>Fungi</taxon>
        <taxon>Fungi incertae sedis</taxon>
        <taxon>Zoopagomycota</taxon>
        <taxon>Kickxellomycotina</taxon>
        <taxon>Kickxellomycetes</taxon>
        <taxon>Kickxellales</taxon>
        <taxon>Kickxellaceae</taxon>
        <taxon>Coemansia</taxon>
    </lineage>
</organism>
<evidence type="ECO:0000256" key="5">
    <source>
        <dbReference type="ARBA" id="ARBA00034125"/>
    </source>
</evidence>
<name>A0A9W8IAA5_9FUNG</name>
<evidence type="ECO:0000259" key="7">
    <source>
        <dbReference type="Pfam" id="PF06738"/>
    </source>
</evidence>
<dbReference type="InterPro" id="IPR010619">
    <property type="entry name" value="ThrE-like_N"/>
</dbReference>
<feature type="transmembrane region" description="Helical" evidence="6">
    <location>
        <begin position="369"/>
        <end position="387"/>
    </location>
</feature>
<dbReference type="InterPro" id="IPR051361">
    <property type="entry name" value="ThrE/Ser_Exporter"/>
</dbReference>
<feature type="transmembrane region" description="Helical" evidence="6">
    <location>
        <begin position="209"/>
        <end position="234"/>
    </location>
</feature>
<keyword evidence="4 6" id="KW-0472">Membrane</keyword>
<protein>
    <submittedName>
        <fullName evidence="9">Pheromone-regulated protein prm10</fullName>
    </submittedName>
</protein>
<evidence type="ECO:0000313" key="9">
    <source>
        <dbReference type="EMBL" id="KAJ2846866.1"/>
    </source>
</evidence>
<evidence type="ECO:0000256" key="4">
    <source>
        <dbReference type="ARBA" id="ARBA00023136"/>
    </source>
</evidence>
<comment type="similarity">
    <text evidence="5">Belongs to the ThrE exporter (TC 2.A.79) family.</text>
</comment>
<feature type="transmembrane region" description="Helical" evidence="6">
    <location>
        <begin position="303"/>
        <end position="321"/>
    </location>
</feature>
<evidence type="ECO:0000256" key="1">
    <source>
        <dbReference type="ARBA" id="ARBA00004141"/>
    </source>
</evidence>
<feature type="transmembrane region" description="Helical" evidence="6">
    <location>
        <begin position="173"/>
        <end position="197"/>
    </location>
</feature>
<feature type="domain" description="Threonine/Serine exporter ThrE" evidence="8">
    <location>
        <begin position="261"/>
        <end position="385"/>
    </location>
</feature>
<comment type="caution">
    <text evidence="9">The sequence shown here is derived from an EMBL/GenBank/DDBJ whole genome shotgun (WGS) entry which is preliminary data.</text>
</comment>
<dbReference type="GO" id="GO:0016020">
    <property type="term" value="C:membrane"/>
    <property type="evidence" value="ECO:0007669"/>
    <property type="project" value="UniProtKB-SubCell"/>
</dbReference>
<dbReference type="AlphaFoldDB" id="A0A9W8IAA5"/>
<comment type="subcellular location">
    <subcellularLocation>
        <location evidence="1">Membrane</location>
        <topology evidence="1">Multi-pass membrane protein</topology>
    </subcellularLocation>
</comment>
<evidence type="ECO:0000313" key="10">
    <source>
        <dbReference type="Proteomes" id="UP001139887"/>
    </source>
</evidence>
<accession>A0A9W8IAA5</accession>
<dbReference type="Pfam" id="PF12821">
    <property type="entry name" value="ThrE_2"/>
    <property type="match status" value="1"/>
</dbReference>
<keyword evidence="10" id="KW-1185">Reference proteome</keyword>
<proteinExistence type="inferred from homology"/>
<feature type="transmembrane region" description="Helical" evidence="6">
    <location>
        <begin position="328"/>
        <end position="349"/>
    </location>
</feature>
<feature type="transmembrane region" description="Helical" evidence="6">
    <location>
        <begin position="254"/>
        <end position="273"/>
    </location>
</feature>
<keyword evidence="2 6" id="KW-0812">Transmembrane</keyword>
<evidence type="ECO:0000256" key="2">
    <source>
        <dbReference type="ARBA" id="ARBA00022692"/>
    </source>
</evidence>
<dbReference type="GO" id="GO:0022857">
    <property type="term" value="F:transmembrane transporter activity"/>
    <property type="evidence" value="ECO:0007669"/>
    <property type="project" value="InterPro"/>
</dbReference>
<keyword evidence="3 6" id="KW-1133">Transmembrane helix</keyword>
<dbReference type="InterPro" id="IPR024528">
    <property type="entry name" value="ThrE_2"/>
</dbReference>
<evidence type="ECO:0000259" key="8">
    <source>
        <dbReference type="Pfam" id="PF12821"/>
    </source>
</evidence>
<dbReference type="Pfam" id="PF06738">
    <property type="entry name" value="ThrE"/>
    <property type="match status" value="1"/>
</dbReference>
<feature type="domain" description="Threonine/serine exporter-like N-terminal" evidence="7">
    <location>
        <begin position="1"/>
        <end position="226"/>
    </location>
</feature>
<dbReference type="PANTHER" id="PTHR31082:SF4">
    <property type="entry name" value="PHEROMONE-REGULATED MEMBRANE PROTEIN 10"/>
    <property type="match status" value="1"/>
</dbReference>